<dbReference type="InterPro" id="IPR036157">
    <property type="entry name" value="dUTPase-like_sf"/>
</dbReference>
<evidence type="ECO:0000256" key="8">
    <source>
        <dbReference type="ARBA" id="ARBA00057946"/>
    </source>
</evidence>
<organism evidence="13">
    <name type="scientific">Brugia timori</name>
    <dbReference type="NCBI Taxonomy" id="42155"/>
    <lineage>
        <taxon>Eukaryota</taxon>
        <taxon>Metazoa</taxon>
        <taxon>Ecdysozoa</taxon>
        <taxon>Nematoda</taxon>
        <taxon>Chromadorea</taxon>
        <taxon>Rhabditida</taxon>
        <taxon>Spirurina</taxon>
        <taxon>Spiruromorpha</taxon>
        <taxon>Filarioidea</taxon>
        <taxon>Onchocercidae</taxon>
        <taxon>Brugia</taxon>
    </lineage>
</organism>
<dbReference type="AlphaFoldDB" id="A0A0R3QU19"/>
<gene>
    <name evidence="11" type="ORF">BTMF_LOCUS9255</name>
</gene>
<dbReference type="EC" id="3.6.1.23" evidence="9"/>
<dbReference type="NCBIfam" id="TIGR00576">
    <property type="entry name" value="dut"/>
    <property type="match status" value="1"/>
</dbReference>
<evidence type="ECO:0000256" key="9">
    <source>
        <dbReference type="RuleBase" id="RU367024"/>
    </source>
</evidence>
<dbReference type="Pfam" id="PF00692">
    <property type="entry name" value="dUTPase"/>
    <property type="match status" value="1"/>
</dbReference>
<evidence type="ECO:0000313" key="13">
    <source>
        <dbReference type="WBParaSite" id="BTMF_0001122101-mRNA-1"/>
    </source>
</evidence>
<dbReference type="PANTHER" id="PTHR11241">
    <property type="entry name" value="DEOXYURIDINE 5'-TRIPHOSPHATE NUCLEOTIDOHYDROLASE"/>
    <property type="match status" value="1"/>
</dbReference>
<dbReference type="GO" id="GO:0000287">
    <property type="term" value="F:magnesium ion binding"/>
    <property type="evidence" value="ECO:0007669"/>
    <property type="project" value="UniProtKB-UniRule"/>
</dbReference>
<evidence type="ECO:0000313" key="11">
    <source>
        <dbReference type="EMBL" id="VDO31204.1"/>
    </source>
</evidence>
<evidence type="ECO:0000259" key="10">
    <source>
        <dbReference type="Pfam" id="PF00692"/>
    </source>
</evidence>
<comment type="catalytic activity">
    <reaction evidence="7 9">
        <text>dUTP + H2O = dUMP + diphosphate + H(+)</text>
        <dbReference type="Rhea" id="RHEA:10248"/>
        <dbReference type="ChEBI" id="CHEBI:15377"/>
        <dbReference type="ChEBI" id="CHEBI:15378"/>
        <dbReference type="ChEBI" id="CHEBI:33019"/>
        <dbReference type="ChEBI" id="CHEBI:61555"/>
        <dbReference type="ChEBI" id="CHEBI:246422"/>
        <dbReference type="EC" id="3.6.1.23"/>
    </reaction>
</comment>
<dbReference type="WBParaSite" id="BTMF_0001122101-mRNA-1">
    <property type="protein sequence ID" value="BTMF_0001122101-mRNA-1"/>
    <property type="gene ID" value="BTMF_0001122101"/>
</dbReference>
<dbReference type="Gene3D" id="2.70.40.10">
    <property type="match status" value="1"/>
</dbReference>
<dbReference type="SUPFAM" id="SSF51283">
    <property type="entry name" value="dUTPase-like"/>
    <property type="match status" value="1"/>
</dbReference>
<keyword evidence="4 9" id="KW-0378">Hydrolase</keyword>
<protein>
    <recommendedName>
        <fullName evidence="9">Deoxyuridine 5'-triphosphate nucleotidohydrolase</fullName>
        <shortName evidence="9">dUTPase</shortName>
        <ecNumber evidence="9">3.6.1.23</ecNumber>
    </recommendedName>
    <alternativeName>
        <fullName evidence="9">dUTP pyrophosphatase</fullName>
    </alternativeName>
</protein>
<feature type="domain" description="dUTPase-like" evidence="10">
    <location>
        <begin position="92"/>
        <end position="220"/>
    </location>
</feature>
<evidence type="ECO:0000256" key="6">
    <source>
        <dbReference type="ARBA" id="ARBA00023080"/>
    </source>
</evidence>
<reference evidence="13" key="1">
    <citation type="submission" date="2017-02" db="UniProtKB">
        <authorList>
            <consortium name="WormBaseParasite"/>
        </authorList>
    </citation>
    <scope>IDENTIFICATION</scope>
</reference>
<keyword evidence="9" id="KW-0479">Metal-binding</keyword>
<comment type="similarity">
    <text evidence="3 9">Belongs to the dUTPase family.</text>
</comment>
<comment type="cofactor">
    <cofactor evidence="1 9">
        <name>Mg(2+)</name>
        <dbReference type="ChEBI" id="CHEBI:18420"/>
    </cofactor>
</comment>
<comment type="function">
    <text evidence="9">Involved in nucleotide metabolism via production of dUMP, the immediate precursor of thymidine nucleotides, and decreases the intracellular concentration of dUTP so that uracil cannot be incorporated into DNA.</text>
</comment>
<name>A0A0R3QU19_9BILA</name>
<evidence type="ECO:0000256" key="1">
    <source>
        <dbReference type="ARBA" id="ARBA00001946"/>
    </source>
</evidence>
<dbReference type="Proteomes" id="UP000280834">
    <property type="component" value="Unassembled WGS sequence"/>
</dbReference>
<dbReference type="InterPro" id="IPR008181">
    <property type="entry name" value="dUTPase"/>
</dbReference>
<dbReference type="GO" id="GO:0046081">
    <property type="term" value="P:dUTP catabolic process"/>
    <property type="evidence" value="ECO:0007669"/>
    <property type="project" value="UniProtKB-UniRule"/>
</dbReference>
<evidence type="ECO:0000256" key="5">
    <source>
        <dbReference type="ARBA" id="ARBA00022842"/>
    </source>
</evidence>
<keyword evidence="12" id="KW-1185">Reference proteome</keyword>
<dbReference type="GO" id="GO:0006226">
    <property type="term" value="P:dUMP biosynthetic process"/>
    <property type="evidence" value="ECO:0007669"/>
    <property type="project" value="UniProtKB-UniRule"/>
</dbReference>
<dbReference type="EMBL" id="UZAG01016845">
    <property type="protein sequence ID" value="VDO31204.1"/>
    <property type="molecule type" value="Genomic_DNA"/>
</dbReference>
<comment type="function">
    <text evidence="8">Catalyzes the cleavage of 2'-deoxyuridine 5'-triphosphate (dUTP) into 2'-deoxyuridine 5'-monophosphate (dUMP) and inorganic pyrophosphate and through its action efficiently prevents uracil misincorporation into DNA and at the same time provides dUMP, the substrate for de novo thymidylate biosynthesis. Inhibits peroxisome proliferator-activated receptor (PPAR) activity by binding of its N-terminal to PPAR, preventing the latter's dimerization with retinoid X receptor. Essential for embryonic development.</text>
</comment>
<dbReference type="UniPathway" id="UPA00610">
    <property type="reaction ID" value="UER00666"/>
</dbReference>
<evidence type="ECO:0000256" key="2">
    <source>
        <dbReference type="ARBA" id="ARBA00005142"/>
    </source>
</evidence>
<dbReference type="InterPro" id="IPR029054">
    <property type="entry name" value="dUTPase-like"/>
</dbReference>
<sequence length="221" mass="24604">MLIRRFTDFLDYVKYNFLIYRTFSKVGLSEAAMSKDSDVITPLENILQETENPTSKKLKVDAIPAVKALIPEIISTIEMDKKCIYFKKLSENAQIPTYGSEWAAGADLYSAYDCVIPAKDKGSVGTDLQVQIPRGYYGRIAPRSGLAMKHFIDVGAGVVDSDYRGHLSVVLFNFGTEDFQIKKGDRIAQFICEKISHCEFVEVKSLENSKRGTDGFGSTGV</sequence>
<comment type="pathway">
    <text evidence="2 9">Pyrimidine metabolism; dUMP biosynthesis; dUMP from dCTP (dUTP route): step 2/2.</text>
</comment>
<accession>A0A0R3QU19</accession>
<evidence type="ECO:0000313" key="12">
    <source>
        <dbReference type="Proteomes" id="UP000280834"/>
    </source>
</evidence>
<evidence type="ECO:0000256" key="4">
    <source>
        <dbReference type="ARBA" id="ARBA00022801"/>
    </source>
</evidence>
<keyword evidence="5 9" id="KW-0460">Magnesium</keyword>
<evidence type="ECO:0000256" key="3">
    <source>
        <dbReference type="ARBA" id="ARBA00006581"/>
    </source>
</evidence>
<dbReference type="PANTHER" id="PTHR11241:SF0">
    <property type="entry name" value="DEOXYURIDINE 5'-TRIPHOSPHATE NUCLEOTIDOHYDROLASE"/>
    <property type="match status" value="1"/>
</dbReference>
<dbReference type="GO" id="GO:0004170">
    <property type="term" value="F:dUTP diphosphatase activity"/>
    <property type="evidence" value="ECO:0007669"/>
    <property type="project" value="UniProtKB-UniRule"/>
</dbReference>
<dbReference type="NCBIfam" id="NF001862">
    <property type="entry name" value="PRK00601.1"/>
    <property type="match status" value="1"/>
</dbReference>
<dbReference type="FunFam" id="2.70.40.10:FF:000004">
    <property type="entry name" value="Deoxyuridine triphosphatase"/>
    <property type="match status" value="1"/>
</dbReference>
<dbReference type="CDD" id="cd07557">
    <property type="entry name" value="trimeric_dUTPase"/>
    <property type="match status" value="1"/>
</dbReference>
<reference evidence="11 12" key="2">
    <citation type="submission" date="2018-11" db="EMBL/GenBank/DDBJ databases">
        <authorList>
            <consortium name="Pathogen Informatics"/>
        </authorList>
    </citation>
    <scope>NUCLEOTIDE SEQUENCE [LARGE SCALE GENOMIC DNA]</scope>
</reference>
<evidence type="ECO:0000256" key="7">
    <source>
        <dbReference type="ARBA" id="ARBA00047686"/>
    </source>
</evidence>
<dbReference type="InterPro" id="IPR033704">
    <property type="entry name" value="dUTPase_trimeric"/>
</dbReference>
<proteinExistence type="inferred from homology"/>
<keyword evidence="6 9" id="KW-0546">Nucleotide metabolism</keyword>
<dbReference type="STRING" id="42155.A0A0R3QU19"/>